<accession>A0ABT3D080</accession>
<dbReference type="Pfam" id="PF12669">
    <property type="entry name" value="FeoB_associated"/>
    <property type="match status" value="1"/>
</dbReference>
<dbReference type="EMBL" id="JAOYOD010000001">
    <property type="protein sequence ID" value="MCV9389221.1"/>
    <property type="molecule type" value="Genomic_DNA"/>
</dbReference>
<organism evidence="1 2">
    <name type="scientific">Reichenbachiella ulvae</name>
    <dbReference type="NCBI Taxonomy" id="2980104"/>
    <lineage>
        <taxon>Bacteria</taxon>
        <taxon>Pseudomonadati</taxon>
        <taxon>Bacteroidota</taxon>
        <taxon>Cytophagia</taxon>
        <taxon>Cytophagales</taxon>
        <taxon>Reichenbachiellaceae</taxon>
        <taxon>Reichenbachiella</taxon>
    </lineage>
</organism>
<protein>
    <submittedName>
        <fullName evidence="1">FeoB-associated Cys-rich membrane protein</fullName>
    </submittedName>
</protein>
<proteinExistence type="predicted"/>
<dbReference type="RefSeq" id="WP_264140144.1">
    <property type="nucleotide sequence ID" value="NZ_JAOYOD010000001.1"/>
</dbReference>
<reference evidence="1 2" key="1">
    <citation type="submission" date="2022-10" db="EMBL/GenBank/DDBJ databases">
        <title>Comparative genomics and taxonomic characterization of three novel marine species of genus Reichenbachiella exhibiting antioxidant and polysaccharide degradation activities.</title>
        <authorList>
            <person name="Muhammad N."/>
            <person name="Lee Y.-J."/>
            <person name="Ko J."/>
            <person name="Kim S.-G."/>
        </authorList>
    </citation>
    <scope>NUCLEOTIDE SEQUENCE [LARGE SCALE GENOMIC DNA]</scope>
    <source>
        <strain evidence="1 2">ABR2-5</strain>
    </source>
</reference>
<evidence type="ECO:0000313" key="1">
    <source>
        <dbReference type="EMBL" id="MCV9389221.1"/>
    </source>
</evidence>
<keyword evidence="2" id="KW-1185">Reference proteome</keyword>
<sequence length="45" mass="4975">MIQNILVILLFLAAIGYIARRYLFKSPKDTGCAKGCNNCGEAQQQ</sequence>
<gene>
    <name evidence="1" type="ORF">N7U62_21325</name>
</gene>
<evidence type="ECO:0000313" key="2">
    <source>
        <dbReference type="Proteomes" id="UP001300692"/>
    </source>
</evidence>
<comment type="caution">
    <text evidence="1">The sequence shown here is derived from an EMBL/GenBank/DDBJ whole genome shotgun (WGS) entry which is preliminary data.</text>
</comment>
<dbReference type="Proteomes" id="UP001300692">
    <property type="component" value="Unassembled WGS sequence"/>
</dbReference>
<name>A0ABT3D080_9BACT</name>